<dbReference type="SUPFAM" id="SSF52151">
    <property type="entry name" value="FabD/lysophospholipase-like"/>
    <property type="match status" value="1"/>
</dbReference>
<dbReference type="InterPro" id="IPR002641">
    <property type="entry name" value="PNPLA_dom"/>
</dbReference>
<protein>
    <submittedName>
        <fullName evidence="4">PNPLA domain-containing protein</fullName>
    </submittedName>
</protein>
<organism evidence="3">
    <name type="scientific">Cladocopium goreaui</name>
    <dbReference type="NCBI Taxonomy" id="2562237"/>
    <lineage>
        <taxon>Eukaryota</taxon>
        <taxon>Sar</taxon>
        <taxon>Alveolata</taxon>
        <taxon>Dinophyceae</taxon>
        <taxon>Suessiales</taxon>
        <taxon>Symbiodiniaceae</taxon>
        <taxon>Cladocopium</taxon>
    </lineage>
</organism>
<name>A0A9P1FJK8_9DINO</name>
<dbReference type="Proteomes" id="UP001152797">
    <property type="component" value="Unassembled WGS sequence"/>
</dbReference>
<evidence type="ECO:0000259" key="2">
    <source>
        <dbReference type="Pfam" id="PF01734"/>
    </source>
</evidence>
<keyword evidence="1" id="KW-0443">Lipid metabolism</keyword>
<dbReference type="EMBL" id="CAMXCT030000306">
    <property type="protein sequence ID" value="CAL4764237.1"/>
    <property type="molecule type" value="Genomic_DNA"/>
</dbReference>
<evidence type="ECO:0000313" key="3">
    <source>
        <dbReference type="EMBL" id="CAI3976925.1"/>
    </source>
</evidence>
<reference evidence="3" key="1">
    <citation type="submission" date="2022-10" db="EMBL/GenBank/DDBJ databases">
        <authorList>
            <person name="Chen Y."/>
            <person name="Dougan E. K."/>
            <person name="Chan C."/>
            <person name="Rhodes N."/>
            <person name="Thang M."/>
        </authorList>
    </citation>
    <scope>NUCLEOTIDE SEQUENCE</scope>
</reference>
<dbReference type="EMBL" id="CAMXCT020000306">
    <property type="protein sequence ID" value="CAL1130300.1"/>
    <property type="molecule type" value="Genomic_DNA"/>
</dbReference>
<dbReference type="EMBL" id="CAMXCT010000306">
    <property type="protein sequence ID" value="CAI3976925.1"/>
    <property type="molecule type" value="Genomic_DNA"/>
</dbReference>
<dbReference type="GO" id="GO:0006629">
    <property type="term" value="P:lipid metabolic process"/>
    <property type="evidence" value="ECO:0007669"/>
    <property type="project" value="UniProtKB-KW"/>
</dbReference>
<dbReference type="InterPro" id="IPR016035">
    <property type="entry name" value="Acyl_Trfase/lysoPLipase"/>
</dbReference>
<gene>
    <name evidence="3" type="ORF">C1SCF055_LOCUS5108</name>
</gene>
<evidence type="ECO:0000256" key="1">
    <source>
        <dbReference type="ARBA" id="ARBA00023098"/>
    </source>
</evidence>
<proteinExistence type="predicted"/>
<dbReference type="AlphaFoldDB" id="A0A9P1FJK8"/>
<dbReference type="Gene3D" id="3.40.1090.10">
    <property type="entry name" value="Cytosolic phospholipase A2 catalytic domain"/>
    <property type="match status" value="1"/>
</dbReference>
<evidence type="ECO:0000313" key="4">
    <source>
        <dbReference type="EMBL" id="CAL4764237.1"/>
    </source>
</evidence>
<accession>A0A9P1FJK8</accession>
<reference evidence="4 5" key="2">
    <citation type="submission" date="2024-05" db="EMBL/GenBank/DDBJ databases">
        <authorList>
            <person name="Chen Y."/>
            <person name="Shah S."/>
            <person name="Dougan E. K."/>
            <person name="Thang M."/>
            <person name="Chan C."/>
        </authorList>
    </citation>
    <scope>NUCLEOTIDE SEQUENCE [LARGE SCALE GENOMIC DNA]</scope>
</reference>
<comment type="caution">
    <text evidence="3">The sequence shown here is derived from an EMBL/GenBank/DDBJ whole genome shotgun (WGS) entry which is preliminary data.</text>
</comment>
<sequence>MHDFVEDYVHGWEPGYQISAPALAFYRRGGLCDPVPGRNAFEFAVQKDRIRSSGMMLRVVATSLKTGQAKWWDENSDTIIQGCEASGAIAPIIYPMEVDHEAFVDGGFVANTPIMKALQDGAQTVLVVNLDPLSTSGLISNLQALQKADTNVGLRIMQSEFNIMQQRYFLEHELQMACWGFPDRKILAYTPTKDPGDFLSFSSVALQRMRDQGVQTVNETEPVDLCELFFKHYSTDKPNKEERAALAGRPPPVVYAARLRGAPAKLHALTSSTSSQSALSLQQWMDMRFTTCCFLLGLLAGFSLKQSCVRSSLLPYPELDV</sequence>
<dbReference type="Pfam" id="PF01734">
    <property type="entry name" value="Patatin"/>
    <property type="match status" value="1"/>
</dbReference>
<evidence type="ECO:0000313" key="5">
    <source>
        <dbReference type="Proteomes" id="UP001152797"/>
    </source>
</evidence>
<keyword evidence="5" id="KW-1185">Reference proteome</keyword>
<dbReference type="OrthoDB" id="336093at2759"/>
<feature type="domain" description="PNPLA" evidence="2">
    <location>
        <begin position="74"/>
        <end position="117"/>
    </location>
</feature>